<organism evidence="1 2">
    <name type="scientific">Zasmidium cellare ATCC 36951</name>
    <dbReference type="NCBI Taxonomy" id="1080233"/>
    <lineage>
        <taxon>Eukaryota</taxon>
        <taxon>Fungi</taxon>
        <taxon>Dikarya</taxon>
        <taxon>Ascomycota</taxon>
        <taxon>Pezizomycotina</taxon>
        <taxon>Dothideomycetes</taxon>
        <taxon>Dothideomycetidae</taxon>
        <taxon>Mycosphaerellales</taxon>
        <taxon>Mycosphaerellaceae</taxon>
        <taxon>Zasmidium</taxon>
    </lineage>
</organism>
<dbReference type="AlphaFoldDB" id="A0A6A6CYC1"/>
<dbReference type="Proteomes" id="UP000799537">
    <property type="component" value="Unassembled WGS sequence"/>
</dbReference>
<accession>A0A6A6CYC1</accession>
<reference evidence="1" key="1">
    <citation type="journal article" date="2020" name="Stud. Mycol.">
        <title>101 Dothideomycetes genomes: a test case for predicting lifestyles and emergence of pathogens.</title>
        <authorList>
            <person name="Haridas S."/>
            <person name="Albert R."/>
            <person name="Binder M."/>
            <person name="Bloem J."/>
            <person name="Labutti K."/>
            <person name="Salamov A."/>
            <person name="Andreopoulos B."/>
            <person name="Baker S."/>
            <person name="Barry K."/>
            <person name="Bills G."/>
            <person name="Bluhm B."/>
            <person name="Cannon C."/>
            <person name="Castanera R."/>
            <person name="Culley D."/>
            <person name="Daum C."/>
            <person name="Ezra D."/>
            <person name="Gonzalez J."/>
            <person name="Henrissat B."/>
            <person name="Kuo A."/>
            <person name="Liang C."/>
            <person name="Lipzen A."/>
            <person name="Lutzoni F."/>
            <person name="Magnuson J."/>
            <person name="Mondo S."/>
            <person name="Nolan M."/>
            <person name="Ohm R."/>
            <person name="Pangilinan J."/>
            <person name="Park H.-J."/>
            <person name="Ramirez L."/>
            <person name="Alfaro M."/>
            <person name="Sun H."/>
            <person name="Tritt A."/>
            <person name="Yoshinaga Y."/>
            <person name="Zwiers L.-H."/>
            <person name="Turgeon B."/>
            <person name="Goodwin S."/>
            <person name="Spatafora J."/>
            <person name="Crous P."/>
            <person name="Grigoriev I."/>
        </authorList>
    </citation>
    <scope>NUCLEOTIDE SEQUENCE</scope>
    <source>
        <strain evidence="1">ATCC 36951</strain>
    </source>
</reference>
<gene>
    <name evidence="1" type="ORF">M409DRAFT_50371</name>
</gene>
<sequence>MKPFPAHEPHVRIGNCVARGPSNEPCLAPLRAPLAWRRGVEGVIEECCQFGFRAVESQTPPEFPRVRGAPPAGLDSFLAAGQTTPSSTVVLLYACPSTTHPYRSTGQGDQPHLATTPPVRDCIPGLQSSISRPLGAKHTREILAIWSIPPAILAASGVIFRGENDQSGGDTCECNDGDGVGAVTITTVIKGLHHVRITLPMNGHLSVPHKDQGSKAGFPNRSQIVFFTSAGSSKDPAACVQTRQSEIKATTNTAV</sequence>
<evidence type="ECO:0000313" key="2">
    <source>
        <dbReference type="Proteomes" id="UP000799537"/>
    </source>
</evidence>
<dbReference type="EMBL" id="ML993582">
    <property type="protein sequence ID" value="KAF2171713.1"/>
    <property type="molecule type" value="Genomic_DNA"/>
</dbReference>
<keyword evidence="2" id="KW-1185">Reference proteome</keyword>
<proteinExistence type="predicted"/>
<evidence type="ECO:0000313" key="1">
    <source>
        <dbReference type="EMBL" id="KAF2171713.1"/>
    </source>
</evidence>
<dbReference type="RefSeq" id="XP_033672602.1">
    <property type="nucleotide sequence ID" value="XM_033811514.1"/>
</dbReference>
<dbReference type="GeneID" id="54564786"/>
<name>A0A6A6CYC1_ZASCE</name>
<protein>
    <submittedName>
        <fullName evidence="1">Uncharacterized protein</fullName>
    </submittedName>
</protein>